<reference evidence="2 3" key="1">
    <citation type="journal article" date="2012" name="BMC Genomics">
        <title>Tools to kill: Genome of one of the most destructive plant pathogenic fungi Macrophomina phaseolina.</title>
        <authorList>
            <person name="Islam M.S."/>
            <person name="Haque M.S."/>
            <person name="Islam M.M."/>
            <person name="Emdad E.M."/>
            <person name="Halim A."/>
            <person name="Hossen Q.M.M."/>
            <person name="Hossain M.Z."/>
            <person name="Ahmed B."/>
            <person name="Rahim S."/>
            <person name="Rahman M.S."/>
            <person name="Alam M.M."/>
            <person name="Hou S."/>
            <person name="Wan X."/>
            <person name="Saito J.A."/>
            <person name="Alam M."/>
        </authorList>
    </citation>
    <scope>NUCLEOTIDE SEQUENCE [LARGE SCALE GENOMIC DNA]</scope>
    <source>
        <strain evidence="2 3">MS6</strain>
    </source>
</reference>
<dbReference type="Proteomes" id="UP000007129">
    <property type="component" value="Unassembled WGS sequence"/>
</dbReference>
<dbReference type="InterPro" id="IPR000305">
    <property type="entry name" value="GIY-YIG_endonuc"/>
</dbReference>
<name>K2RMD7_MACPH</name>
<dbReference type="OrthoDB" id="5042350at2759"/>
<evidence type="ECO:0000313" key="3">
    <source>
        <dbReference type="Proteomes" id="UP000007129"/>
    </source>
</evidence>
<dbReference type="EMBL" id="AHHD01000288">
    <property type="protein sequence ID" value="EKG15898.1"/>
    <property type="molecule type" value="Genomic_DNA"/>
</dbReference>
<evidence type="ECO:0000313" key="2">
    <source>
        <dbReference type="EMBL" id="EKG15898.1"/>
    </source>
</evidence>
<organism evidence="2 3">
    <name type="scientific">Macrophomina phaseolina (strain MS6)</name>
    <name type="common">Charcoal rot fungus</name>
    <dbReference type="NCBI Taxonomy" id="1126212"/>
    <lineage>
        <taxon>Eukaryota</taxon>
        <taxon>Fungi</taxon>
        <taxon>Dikarya</taxon>
        <taxon>Ascomycota</taxon>
        <taxon>Pezizomycotina</taxon>
        <taxon>Dothideomycetes</taxon>
        <taxon>Dothideomycetes incertae sedis</taxon>
        <taxon>Botryosphaeriales</taxon>
        <taxon>Botryosphaeriaceae</taxon>
        <taxon>Macrophomina</taxon>
    </lineage>
</organism>
<dbReference type="AlphaFoldDB" id="K2RMD7"/>
<evidence type="ECO:0000259" key="1">
    <source>
        <dbReference type="PROSITE" id="PS50164"/>
    </source>
</evidence>
<gene>
    <name evidence="2" type="ORF">MPH_06863</name>
</gene>
<comment type="caution">
    <text evidence="2">The sequence shown here is derived from an EMBL/GenBank/DDBJ whole genome shotgun (WGS) entry which is preliminary data.</text>
</comment>
<dbReference type="InParanoid" id="K2RMD7"/>
<dbReference type="VEuPathDB" id="FungiDB:MPH_06863"/>
<dbReference type="HOGENOM" id="CLU_2373178_0_0_1"/>
<protein>
    <submittedName>
        <fullName evidence="2">Excinuclease ABC C subunit</fullName>
    </submittedName>
</protein>
<feature type="domain" description="GIY-YIG" evidence="1">
    <location>
        <begin position="42"/>
        <end position="95"/>
    </location>
</feature>
<sequence length="95" mass="10867">MQSYVDPILEGIPGPLRNVFSPANFILEDIRQNAKKVTGSEDEAGVYMIVVADFKKGSTYEDKHTHIYIGKTIHFEQRLREHRNATRSKQAVHRA</sequence>
<dbReference type="PROSITE" id="PS50164">
    <property type="entry name" value="GIY_YIG"/>
    <property type="match status" value="1"/>
</dbReference>
<accession>K2RMD7</accession>
<proteinExistence type="predicted"/>